<evidence type="ECO:0000313" key="3">
    <source>
        <dbReference type="Proteomes" id="UP000035682"/>
    </source>
</evidence>
<dbReference type="OMA" id="PDTIFYR"/>
<evidence type="ECO:0000313" key="4">
    <source>
        <dbReference type="WBParaSite" id="SRAE_1000118500.1"/>
    </source>
</evidence>
<dbReference type="GO" id="GO:0016491">
    <property type="term" value="F:oxidoreductase activity"/>
    <property type="evidence" value="ECO:0007669"/>
    <property type="project" value="InterPro"/>
</dbReference>
<dbReference type="WormBase" id="SRAE_1000118500">
    <property type="protein sequence ID" value="SRP03319"/>
    <property type="gene ID" value="WBGene00257788"/>
</dbReference>
<evidence type="ECO:0000259" key="1">
    <source>
        <dbReference type="Pfam" id="PF01593"/>
    </source>
</evidence>
<feature type="domain" description="Amine oxidase" evidence="1">
    <location>
        <begin position="42"/>
        <end position="290"/>
    </location>
</feature>
<dbReference type="AlphaFoldDB" id="A0A090MVI0"/>
<dbReference type="OrthoDB" id="38045at2759"/>
<dbReference type="RefSeq" id="XP_024502120.1">
    <property type="nucleotide sequence ID" value="XM_024648109.1"/>
</dbReference>
<dbReference type="GO" id="GO:0050660">
    <property type="term" value="F:flavin adenine dinucleotide binding"/>
    <property type="evidence" value="ECO:0007669"/>
    <property type="project" value="TreeGrafter"/>
</dbReference>
<dbReference type="Gene3D" id="3.50.50.60">
    <property type="entry name" value="FAD/NAD(P)-binding domain"/>
    <property type="match status" value="1"/>
</dbReference>
<reference evidence="2 3" key="1">
    <citation type="submission" date="2014-09" db="EMBL/GenBank/DDBJ databases">
        <authorList>
            <person name="Martin A.A."/>
        </authorList>
    </citation>
    <scope>NUCLEOTIDE SEQUENCE</scope>
    <source>
        <strain evidence="3">ED321</strain>
        <strain evidence="2">ED321 Heterogonic</strain>
    </source>
</reference>
<organism evidence="2">
    <name type="scientific">Strongyloides ratti</name>
    <name type="common">Parasitic roundworm</name>
    <dbReference type="NCBI Taxonomy" id="34506"/>
    <lineage>
        <taxon>Eukaryota</taxon>
        <taxon>Metazoa</taxon>
        <taxon>Ecdysozoa</taxon>
        <taxon>Nematoda</taxon>
        <taxon>Chromadorea</taxon>
        <taxon>Rhabditida</taxon>
        <taxon>Tylenchina</taxon>
        <taxon>Panagrolaimomorpha</taxon>
        <taxon>Strongyloidoidea</taxon>
        <taxon>Strongyloididae</taxon>
        <taxon>Strongyloides</taxon>
    </lineage>
</organism>
<protein>
    <submittedName>
        <fullName evidence="4">Amino_oxidase domain-containing protein</fullName>
    </submittedName>
</protein>
<name>A0A090MVI0_STRRB</name>
<gene>
    <name evidence="2 4 5" type="ORF">SRAE_1000118500</name>
</gene>
<dbReference type="CTD" id="36375283"/>
<sequence>MAKPIKKFVICGAGPTAFGSLHRLHEILSNDELRNDLPFIPSILILEKEDVFGGLARSVTDENGFVFDLGVHVVSESKYPLFIDTMQEAIEEWNIVRRNVKADFHHIISKEKRIDSYIPYPVQENIMFFPENIKNKCFNELKVLENISNKCQNFDDFIENHFGKTLKEIFFKPYNEKVWTLKLNEMSNEWVYGRVPKIEINKLTKLCNTKLNDKSKNMTTFRYPSGCKGVGDVWKKIAEKYPKNYFKMSCEVFEIDPILKTINILNKNTKKKSKLEYDYFISTMPITLLGKMTSLAPSINLKHSKVILAGFGLTNPQNKFSKSHSWLYFSNPDIIFYRATLISNFSTDLTPDYTKYWSVLCEIGLKAEEEDNEKIIMEKTLKDLKSCGIVDEVNNVVTKFYMVLQYGYPIPTLERNNELKNAHLIFEKHDIYSRGRFGAWKYEASNQDSAFTQGYEVIDKIIYGINETLV</sequence>
<accession>A0A090MVI0</accession>
<evidence type="ECO:0000313" key="5">
    <source>
        <dbReference type="WormBase" id="SRAE_1000118500"/>
    </source>
</evidence>
<reference evidence="4" key="2">
    <citation type="submission" date="2020-12" db="UniProtKB">
        <authorList>
            <consortium name="WormBaseParasite"/>
        </authorList>
    </citation>
    <scope>IDENTIFICATION</scope>
</reference>
<dbReference type="InterPro" id="IPR002937">
    <property type="entry name" value="Amino_oxidase"/>
</dbReference>
<dbReference type="PANTHER" id="PTHR21197:SF0">
    <property type="entry name" value="UDP-GALACTOPYRANOSE MUTASE"/>
    <property type="match status" value="1"/>
</dbReference>
<proteinExistence type="predicted"/>
<dbReference type="InterPro" id="IPR036188">
    <property type="entry name" value="FAD/NAD-bd_sf"/>
</dbReference>
<dbReference type="GO" id="GO:0008767">
    <property type="term" value="F:UDP-galactopyranose mutase activity"/>
    <property type="evidence" value="ECO:0007669"/>
    <property type="project" value="TreeGrafter"/>
</dbReference>
<keyword evidence="3" id="KW-1185">Reference proteome</keyword>
<dbReference type="SUPFAM" id="SSF51971">
    <property type="entry name" value="Nucleotide-binding domain"/>
    <property type="match status" value="1"/>
</dbReference>
<dbReference type="EMBL" id="LN609528">
    <property type="protein sequence ID" value="CEF62918.1"/>
    <property type="molecule type" value="Genomic_DNA"/>
</dbReference>
<dbReference type="Pfam" id="PF01593">
    <property type="entry name" value="Amino_oxidase"/>
    <property type="match status" value="1"/>
</dbReference>
<dbReference type="STRING" id="34506.A0A090MVI0"/>
<dbReference type="WBParaSite" id="SRAE_1000118500.1">
    <property type="protein sequence ID" value="SRAE_1000118500.1"/>
    <property type="gene ID" value="WBGene00257788"/>
</dbReference>
<dbReference type="GO" id="GO:0005829">
    <property type="term" value="C:cytosol"/>
    <property type="evidence" value="ECO:0007669"/>
    <property type="project" value="TreeGrafter"/>
</dbReference>
<dbReference type="Proteomes" id="UP000035682">
    <property type="component" value="Unplaced"/>
</dbReference>
<evidence type="ECO:0000313" key="2">
    <source>
        <dbReference type="EMBL" id="CEF62918.1"/>
    </source>
</evidence>
<dbReference type="PANTHER" id="PTHR21197">
    <property type="entry name" value="UDP-GALACTOPYRANOSE MUTASE"/>
    <property type="match status" value="1"/>
</dbReference>
<dbReference type="GeneID" id="36375283"/>